<reference evidence="2" key="1">
    <citation type="submission" date="2016-03" db="EMBL/GenBank/DDBJ databases">
        <authorList>
            <person name="Guldener U."/>
        </authorList>
    </citation>
    <scope>NUCLEOTIDE SEQUENCE [LARGE SCALE GENOMIC DNA]</scope>
    <source>
        <strain evidence="2">04CH-RAC-A.6.1</strain>
    </source>
</reference>
<dbReference type="AlphaFoldDB" id="A0A1E1K4J9"/>
<proteinExistence type="predicted"/>
<keyword evidence="2" id="KW-1185">Reference proteome</keyword>
<gene>
    <name evidence="1" type="ORF">RAG0_03513</name>
</gene>
<evidence type="ECO:0000313" key="1">
    <source>
        <dbReference type="EMBL" id="CZS93036.1"/>
    </source>
</evidence>
<name>A0A1E1K4J9_9HELO</name>
<accession>A0A1E1K4J9</accession>
<dbReference type="Proteomes" id="UP000178912">
    <property type="component" value="Unassembled WGS sequence"/>
</dbReference>
<sequence>MGPQASAKVLPDGRFTPLLLSGLNQHSDSDQAHGAQGLCQAVSAVSEALKIYQQAGSAQTVSPCKGRQGSYSECAAESGKVHALKDMMGAMGTSLNVNSCLGIFVHPRYFLERAFSSFPSCFMIALEPSSHCISGQGDLLRSKIWKALTVAPSLPQKVGT</sequence>
<protein>
    <submittedName>
        <fullName evidence="1">Uncharacterized protein</fullName>
    </submittedName>
</protein>
<organism evidence="1 2">
    <name type="scientific">Rhynchosporium agropyri</name>
    <dbReference type="NCBI Taxonomy" id="914238"/>
    <lineage>
        <taxon>Eukaryota</taxon>
        <taxon>Fungi</taxon>
        <taxon>Dikarya</taxon>
        <taxon>Ascomycota</taxon>
        <taxon>Pezizomycotina</taxon>
        <taxon>Leotiomycetes</taxon>
        <taxon>Helotiales</taxon>
        <taxon>Ploettnerulaceae</taxon>
        <taxon>Rhynchosporium</taxon>
    </lineage>
</organism>
<evidence type="ECO:0000313" key="2">
    <source>
        <dbReference type="Proteomes" id="UP000178912"/>
    </source>
</evidence>
<dbReference type="EMBL" id="FJUX01000014">
    <property type="protein sequence ID" value="CZS93036.1"/>
    <property type="molecule type" value="Genomic_DNA"/>
</dbReference>